<feature type="domain" description="Carboxylesterase type B" evidence="4">
    <location>
        <begin position="3"/>
        <end position="437"/>
    </location>
</feature>
<dbReference type="InterPro" id="IPR019826">
    <property type="entry name" value="Carboxylesterase_B_AS"/>
</dbReference>
<dbReference type="PANTHER" id="PTHR43918">
    <property type="entry name" value="ACETYLCHOLINESTERASE"/>
    <property type="match status" value="1"/>
</dbReference>
<dbReference type="PROSITE" id="PS00122">
    <property type="entry name" value="CARBOXYLESTERASE_B_1"/>
    <property type="match status" value="1"/>
</dbReference>
<keyword evidence="2 3" id="KW-0378">Hydrolase</keyword>
<evidence type="ECO:0000259" key="4">
    <source>
        <dbReference type="Pfam" id="PF00135"/>
    </source>
</evidence>
<dbReference type="SUPFAM" id="SSF53474">
    <property type="entry name" value="alpha/beta-Hydrolases"/>
    <property type="match status" value="1"/>
</dbReference>
<dbReference type="AlphaFoldDB" id="A0A850PZE2"/>
<dbReference type="EC" id="3.1.1.-" evidence="3"/>
<dbReference type="PANTHER" id="PTHR43918:SF4">
    <property type="entry name" value="CARBOXYLIC ESTER HYDROLASE"/>
    <property type="match status" value="1"/>
</dbReference>
<dbReference type="GO" id="GO:0052689">
    <property type="term" value="F:carboxylic ester hydrolase activity"/>
    <property type="evidence" value="ECO:0007669"/>
    <property type="project" value="TreeGrafter"/>
</dbReference>
<dbReference type="RefSeq" id="WP_178362004.1">
    <property type="nucleotide sequence ID" value="NZ_JABFYL010000050.1"/>
</dbReference>
<gene>
    <name evidence="5" type="ORF">HLY00_2889</name>
</gene>
<dbReference type="InterPro" id="IPR029058">
    <property type="entry name" value="AB_hydrolase_fold"/>
</dbReference>
<reference evidence="5 6" key="1">
    <citation type="submission" date="2020-05" db="EMBL/GenBank/DDBJ databases">
        <title>Draft genome sequence of Mycobacterium hippocampi DL, isolated from European seabass, Dicentrarchus labrax, reared in fish farms.</title>
        <authorList>
            <person name="Stathopoulou P."/>
            <person name="Asimakis E."/>
            <person name="Tzokas K."/>
            <person name="Batargias C."/>
            <person name="Tsiamis G."/>
        </authorList>
    </citation>
    <scope>NUCLEOTIDE SEQUENCE [LARGE SCALE GENOMIC DNA]</scope>
    <source>
        <strain evidence="5 6">DL</strain>
    </source>
</reference>
<organism evidence="5 6">
    <name type="scientific">Mycolicibacterium hippocampi</name>
    <dbReference type="NCBI Taxonomy" id="659824"/>
    <lineage>
        <taxon>Bacteria</taxon>
        <taxon>Bacillati</taxon>
        <taxon>Actinomycetota</taxon>
        <taxon>Actinomycetes</taxon>
        <taxon>Mycobacteriales</taxon>
        <taxon>Mycobacteriaceae</taxon>
        <taxon>Mycolicibacterium</taxon>
    </lineage>
</organism>
<dbReference type="PROSITE" id="PS00941">
    <property type="entry name" value="CARBOXYLESTERASE_B_2"/>
    <property type="match status" value="1"/>
</dbReference>
<evidence type="ECO:0000313" key="5">
    <source>
        <dbReference type="EMBL" id="NVN53793.1"/>
    </source>
</evidence>
<keyword evidence="6" id="KW-1185">Reference proteome</keyword>
<accession>A0A850PZE2</accession>
<dbReference type="Pfam" id="PF00135">
    <property type="entry name" value="COesterase"/>
    <property type="match status" value="1"/>
</dbReference>
<evidence type="ECO:0000256" key="2">
    <source>
        <dbReference type="ARBA" id="ARBA00022801"/>
    </source>
</evidence>
<dbReference type="InterPro" id="IPR002018">
    <property type="entry name" value="CarbesteraseB"/>
</dbReference>
<name>A0A850PZE2_9MYCO</name>
<comment type="caution">
    <text evidence="5">The sequence shown here is derived from an EMBL/GenBank/DDBJ whole genome shotgun (WGS) entry which is preliminary data.</text>
</comment>
<proteinExistence type="inferred from homology"/>
<comment type="similarity">
    <text evidence="1 3">Belongs to the type-B carboxylesterase/lipase family.</text>
</comment>
<dbReference type="InterPro" id="IPR019819">
    <property type="entry name" value="Carboxylesterase_B_CS"/>
</dbReference>
<evidence type="ECO:0000256" key="3">
    <source>
        <dbReference type="RuleBase" id="RU361235"/>
    </source>
</evidence>
<sequence length="475" mass="50682">MTAVAHTAYGALRGDATGDVVVFRGVPYAAPPTGERRWRPAQPVTSWAGVREATAFGAIAPQEISPERLAKRGLTMSEDCLTLNIWTPAADDNRRPVLVFLHGGGQTQGHGSAPLLDGSRLARRGDIVVVTMNFRLGALGALYAPDWHGADSTNLTLRDQRHALQWVRAQIGAFGGDPSAVTVAGQSSGAIAISALLAGGCELFDRAILQSGGLERVRSTAAASAAAEQVMSAVTREPSVAEIIAAQGAIDTGFVPPKGPFHPCIDGGVIERHPLLLARTRDMPAIPVLAGTTRDEWRIFDAALDEGVFTEKYVRDRAQALAGDGHDADAVVATYGADHQTLRDVASAMVTDYHFTAPTEQFVRAHAERGNTVFRYELQWTSPRAGLGACHDSCLPLLFGNLDAAPALAGDDAEARHMSDAVQDLWLEFVRGGEPWEPYDGVGGSTMLLGPETGVVREHRAKQLAIWENRYPAYG</sequence>
<evidence type="ECO:0000313" key="6">
    <source>
        <dbReference type="Proteomes" id="UP000570517"/>
    </source>
</evidence>
<dbReference type="Gene3D" id="3.40.50.1820">
    <property type="entry name" value="alpha/beta hydrolase"/>
    <property type="match status" value="1"/>
</dbReference>
<protein>
    <recommendedName>
        <fullName evidence="3">Carboxylic ester hydrolase</fullName>
        <ecNumber evidence="3">3.1.1.-</ecNumber>
    </recommendedName>
</protein>
<evidence type="ECO:0000256" key="1">
    <source>
        <dbReference type="ARBA" id="ARBA00005964"/>
    </source>
</evidence>
<dbReference type="EMBL" id="JABFYL010000050">
    <property type="protein sequence ID" value="NVN53793.1"/>
    <property type="molecule type" value="Genomic_DNA"/>
</dbReference>
<dbReference type="InterPro" id="IPR050654">
    <property type="entry name" value="AChE-related_enzymes"/>
</dbReference>
<dbReference type="Proteomes" id="UP000570517">
    <property type="component" value="Unassembled WGS sequence"/>
</dbReference>